<evidence type="ECO:0000259" key="3">
    <source>
        <dbReference type="Pfam" id="PF00303"/>
    </source>
</evidence>
<accession>A0A5C7A060</accession>
<evidence type="ECO:0000313" key="4">
    <source>
        <dbReference type="EMBL" id="TXD96728.1"/>
    </source>
</evidence>
<dbReference type="InterPro" id="IPR045097">
    <property type="entry name" value="Thymidate_synth/dCMP_Mease"/>
</dbReference>
<dbReference type="Gene3D" id="3.30.572.10">
    <property type="entry name" value="Thymidylate synthase/dCMP hydroxymethylase domain"/>
    <property type="match status" value="1"/>
</dbReference>
<dbReference type="GO" id="GO:0032259">
    <property type="term" value="P:methylation"/>
    <property type="evidence" value="ECO:0007669"/>
    <property type="project" value="UniProtKB-KW"/>
</dbReference>
<name>A0A5C7A060_9GAMM</name>
<comment type="caution">
    <text evidence="4">The sequence shown here is derived from an EMBL/GenBank/DDBJ whole genome shotgun (WGS) entry which is preliminary data.</text>
</comment>
<sequence length="311" mass="35883">MEYFIGDNYSKTYYSALKAFNSGIALTESRVGDCYDLSTAMFSISSLSCGLPFIKGRGLNIFFAIMEVAWIYTGSNELKPLQTIIDSYGKYSEDSISLYGAYGYRIFNKFGVNQVEKVIEELLENPYSRRAVISIYTAEDLNNLTSLDIPCNISLLFKIRNNQLDMTVLNRSNDVYKGVPYNFFVFRLIQFYISRELNVKVGLHNHFTDSLHLYKKDFPKVANLIKQGEVIKGGLEIDISFFDEIIVDSANIVGLNWDSINSKRLRWLFTSYKKFKEIKNVSSFEGHNEFLELSWFVDDWLQTHHDISLDL</sequence>
<dbReference type="OrthoDB" id="9774633at2"/>
<dbReference type="PANTHER" id="PTHR11548:SF1">
    <property type="entry name" value="THYMIDYLATE SYNTHASE 1"/>
    <property type="match status" value="1"/>
</dbReference>
<feature type="domain" description="Thymidylate synthase/dCMP hydroxymethylase" evidence="3">
    <location>
        <begin position="46"/>
        <end position="238"/>
    </location>
</feature>
<dbReference type="GO" id="GO:0005829">
    <property type="term" value="C:cytosol"/>
    <property type="evidence" value="ECO:0007669"/>
    <property type="project" value="TreeGrafter"/>
</dbReference>
<dbReference type="AlphaFoldDB" id="A0A5C7A060"/>
<dbReference type="CDD" id="cd00351">
    <property type="entry name" value="TS_Pyrimidine_HMase"/>
    <property type="match status" value="1"/>
</dbReference>
<keyword evidence="5" id="KW-1185">Reference proteome</keyword>
<evidence type="ECO:0000256" key="1">
    <source>
        <dbReference type="ARBA" id="ARBA00022603"/>
    </source>
</evidence>
<proteinExistence type="predicted"/>
<dbReference type="InterPro" id="IPR036926">
    <property type="entry name" value="Thymidate_synth/dCMP_Mease_sf"/>
</dbReference>
<keyword evidence="2" id="KW-0808">Transferase</keyword>
<reference evidence="4 5" key="1">
    <citation type="submission" date="2019-08" db="EMBL/GenBank/DDBJ databases">
        <title>Genome sequence of Psychrobacter frigidicola ACAM304 (type strain).</title>
        <authorList>
            <person name="Bowman J.P."/>
        </authorList>
    </citation>
    <scope>NUCLEOTIDE SEQUENCE [LARGE SCALE GENOMIC DNA]</scope>
    <source>
        <strain evidence="4 5">ACAM 304</strain>
    </source>
</reference>
<gene>
    <name evidence="4" type="ORF">ES754_06690</name>
</gene>
<evidence type="ECO:0000256" key="2">
    <source>
        <dbReference type="ARBA" id="ARBA00022679"/>
    </source>
</evidence>
<dbReference type="RefSeq" id="WP_147223401.1">
    <property type="nucleotide sequence ID" value="NZ_CAJGYY010000001.1"/>
</dbReference>
<dbReference type="Proteomes" id="UP000321903">
    <property type="component" value="Unassembled WGS sequence"/>
</dbReference>
<dbReference type="InterPro" id="IPR023451">
    <property type="entry name" value="Thymidate_synth/dCMP_Mease_dom"/>
</dbReference>
<dbReference type="Pfam" id="PF00303">
    <property type="entry name" value="Thymidylat_synt"/>
    <property type="match status" value="1"/>
</dbReference>
<dbReference type="GO" id="GO:0006231">
    <property type="term" value="P:dTMP biosynthetic process"/>
    <property type="evidence" value="ECO:0007669"/>
    <property type="project" value="TreeGrafter"/>
</dbReference>
<protein>
    <submittedName>
        <fullName evidence="4">Thymidylate synthase</fullName>
    </submittedName>
</protein>
<dbReference type="EMBL" id="VORZ01000002">
    <property type="protein sequence ID" value="TXD96728.1"/>
    <property type="molecule type" value="Genomic_DNA"/>
</dbReference>
<evidence type="ECO:0000313" key="5">
    <source>
        <dbReference type="Proteomes" id="UP000321903"/>
    </source>
</evidence>
<keyword evidence="1" id="KW-0489">Methyltransferase</keyword>
<dbReference type="PANTHER" id="PTHR11548">
    <property type="entry name" value="THYMIDYLATE SYNTHASE 1"/>
    <property type="match status" value="1"/>
</dbReference>
<dbReference type="GO" id="GO:0004799">
    <property type="term" value="F:thymidylate synthase activity"/>
    <property type="evidence" value="ECO:0007669"/>
    <property type="project" value="TreeGrafter"/>
</dbReference>
<organism evidence="4 5">
    <name type="scientific">Psychrobacter frigidicola</name>
    <dbReference type="NCBI Taxonomy" id="45611"/>
    <lineage>
        <taxon>Bacteria</taxon>
        <taxon>Pseudomonadati</taxon>
        <taxon>Pseudomonadota</taxon>
        <taxon>Gammaproteobacteria</taxon>
        <taxon>Moraxellales</taxon>
        <taxon>Moraxellaceae</taxon>
        <taxon>Psychrobacter</taxon>
    </lineage>
</organism>
<dbReference type="SUPFAM" id="SSF55831">
    <property type="entry name" value="Thymidylate synthase/dCMP hydroxymethylase"/>
    <property type="match status" value="1"/>
</dbReference>